<dbReference type="PANTHER" id="PTHR36681:SF3">
    <property type="entry name" value="NUCLEAR GTPASE, GERMINAL CENTER-ASSOCIATED, TANDEM DUPLICATE 3"/>
    <property type="match status" value="1"/>
</dbReference>
<dbReference type="EMBL" id="JBBXMP010000005">
    <property type="protein sequence ID" value="KAL0070836.1"/>
    <property type="molecule type" value="Genomic_DNA"/>
</dbReference>
<dbReference type="PANTHER" id="PTHR36681">
    <property type="entry name" value="NUCLEAR GTPASE, GERMINAL CENTER-ASSOCIATED, TANDEM DUPLICATE 3"/>
    <property type="match status" value="1"/>
</dbReference>
<proteinExistence type="predicted"/>
<gene>
    <name evidence="1" type="ORF">AAF712_002057</name>
</gene>
<evidence type="ECO:0000313" key="1">
    <source>
        <dbReference type="EMBL" id="KAL0070836.1"/>
    </source>
</evidence>
<comment type="caution">
    <text evidence="1">The sequence shown here is derived from an EMBL/GenBank/DDBJ whole genome shotgun (WGS) entry which is preliminary data.</text>
</comment>
<name>A0ABR3AA58_9AGAR</name>
<organism evidence="1 2">
    <name type="scientific">Marasmius tenuissimus</name>
    <dbReference type="NCBI Taxonomy" id="585030"/>
    <lineage>
        <taxon>Eukaryota</taxon>
        <taxon>Fungi</taxon>
        <taxon>Dikarya</taxon>
        <taxon>Basidiomycota</taxon>
        <taxon>Agaricomycotina</taxon>
        <taxon>Agaricomycetes</taxon>
        <taxon>Agaricomycetidae</taxon>
        <taxon>Agaricales</taxon>
        <taxon>Marasmiineae</taxon>
        <taxon>Marasmiaceae</taxon>
        <taxon>Marasmius</taxon>
    </lineage>
</organism>
<accession>A0ABR3AA58</accession>
<evidence type="ECO:0000313" key="2">
    <source>
        <dbReference type="Proteomes" id="UP001437256"/>
    </source>
</evidence>
<dbReference type="Proteomes" id="UP001437256">
    <property type="component" value="Unassembled WGS sequence"/>
</dbReference>
<sequence length="175" mass="19834">MISDGPHIQHADNAFAKAFYILRDAVKEKQKEISRTLVPQVKDRLGDGYNMAMELKGKGCVKGQKDSLRNFVSKHKDDIFNRSVDDILQTGLGDLATALREKVRRPFENLAQKIEVDLAVCWDHDRDEDKEGLADRLKAANVVAEVMKRSTVWLETVAELDEEQVVQRLLDVSLT</sequence>
<keyword evidence="2" id="KW-1185">Reference proteome</keyword>
<protein>
    <submittedName>
        <fullName evidence="1">Uncharacterized protein</fullName>
    </submittedName>
</protein>
<reference evidence="1 2" key="1">
    <citation type="submission" date="2024-05" db="EMBL/GenBank/DDBJ databases">
        <title>A draft genome resource for the thread blight pathogen Marasmius tenuissimus strain MS-2.</title>
        <authorList>
            <person name="Yulfo-Soto G.E."/>
            <person name="Baruah I.K."/>
            <person name="Amoako-Attah I."/>
            <person name="Bukari Y."/>
            <person name="Meinhardt L.W."/>
            <person name="Bailey B.A."/>
            <person name="Cohen S.P."/>
        </authorList>
    </citation>
    <scope>NUCLEOTIDE SEQUENCE [LARGE SCALE GENOMIC DNA]</scope>
    <source>
        <strain evidence="1 2">MS-2</strain>
    </source>
</reference>